<feature type="transmembrane region" description="Helical" evidence="1">
    <location>
        <begin position="193"/>
        <end position="214"/>
    </location>
</feature>
<evidence type="ECO:0000313" key="2">
    <source>
        <dbReference type="EMBL" id="MFM0721048.1"/>
    </source>
</evidence>
<gene>
    <name evidence="2" type="primary">pilO2</name>
    <name evidence="2" type="ORF">PQQ73_32580</name>
</gene>
<dbReference type="Pfam" id="PF06864">
    <property type="entry name" value="PAP_PilO"/>
    <property type="match status" value="1"/>
</dbReference>
<reference evidence="2 3" key="1">
    <citation type="journal article" date="2024" name="Chem. Sci.">
        <title>Discovery of megapolipeptins by genome mining of a Burkholderiales bacteria collection.</title>
        <authorList>
            <person name="Paulo B.S."/>
            <person name="Recchia M.J.J."/>
            <person name="Lee S."/>
            <person name="Fergusson C.H."/>
            <person name="Romanowski S.B."/>
            <person name="Hernandez A."/>
            <person name="Krull N."/>
            <person name="Liu D.Y."/>
            <person name="Cavanagh H."/>
            <person name="Bos A."/>
            <person name="Gray C.A."/>
            <person name="Murphy B.T."/>
            <person name="Linington R.G."/>
            <person name="Eustaquio A.S."/>
        </authorList>
    </citation>
    <scope>NUCLEOTIDE SEQUENCE [LARGE SCALE GENOMIC DNA]</scope>
    <source>
        <strain evidence="2 3">RL17-350-BIC-E</strain>
    </source>
</reference>
<keyword evidence="1" id="KW-1133">Transmembrane helix</keyword>
<evidence type="ECO:0000313" key="3">
    <source>
        <dbReference type="Proteomes" id="UP001629392"/>
    </source>
</evidence>
<dbReference type="InterPro" id="IPR009663">
    <property type="entry name" value="PAP_PilO"/>
</dbReference>
<organism evidence="2 3">
    <name type="scientific">Paraburkholderia strydomiana</name>
    <dbReference type="NCBI Taxonomy" id="1245417"/>
    <lineage>
        <taxon>Bacteria</taxon>
        <taxon>Pseudomonadati</taxon>
        <taxon>Pseudomonadota</taxon>
        <taxon>Betaproteobacteria</taxon>
        <taxon>Burkholderiales</taxon>
        <taxon>Burkholderiaceae</taxon>
        <taxon>Paraburkholderia</taxon>
    </lineage>
</organism>
<keyword evidence="3" id="KW-1185">Reference proteome</keyword>
<keyword evidence="1" id="KW-0812">Transmembrane</keyword>
<accession>A0ABW9EPR8</accession>
<keyword evidence="1" id="KW-0472">Membrane</keyword>
<evidence type="ECO:0000256" key="1">
    <source>
        <dbReference type="SAM" id="Phobius"/>
    </source>
</evidence>
<protein>
    <submittedName>
        <fullName evidence="2">Type 4b pilus protein PilO2</fullName>
    </submittedName>
</protein>
<proteinExistence type="predicted"/>
<dbReference type="RefSeq" id="WP_408148635.1">
    <property type="nucleotide sequence ID" value="NZ_JAQQCJ010000034.1"/>
</dbReference>
<comment type="caution">
    <text evidence="2">The sequence shown here is derived from an EMBL/GenBank/DDBJ whole genome shotgun (WGS) entry which is preliminary data.</text>
</comment>
<name>A0ABW9EPR8_9BURK</name>
<dbReference type="Proteomes" id="UP001629392">
    <property type="component" value="Unassembled WGS sequence"/>
</dbReference>
<dbReference type="EMBL" id="JAQQCL010000038">
    <property type="protein sequence ID" value="MFM0721048.1"/>
    <property type="molecule type" value="Genomic_DNA"/>
</dbReference>
<sequence>MATHVIQIGRQRFVCGLFWQSLSRRHELRKEAIELAKKLNFDLMVLRIERGVAAVGFANLREGAQSGLPSLGVIVAKTIAQQGAFYEGRQQSAPNWLGAFKLSDGRWAYFAVRDGSFLPNGDWVGSGEEVFERLNSDYGLGGWNTVIGDPEIESMGFHNFYPRRIGDLIESRHGRISVPRWTRLRPVRTTVSWPVMGLAAGLVVAAIGGSVWFSHYRAQQEAARERALSLARAQLKLAAQPSIAHPWASLAVPTEFARECQRHLRFIAPGGWSLERYVCGAKGVDYTWSRNGSTAALLLARAPMAQFDSSGEHASLSEAFDMGATRDEPLLPGRGVKTLLFTRSQMLNLPLTLAPIATPAAQGALAPVGSSAPVAPLWSQWRMQVKFGGLAPEHFMPMLSAPGVRLVKLTYQAGEWSAEGVIYAN</sequence>